<dbReference type="EMBL" id="CP044328">
    <property type="protein sequence ID" value="QGM94127.1"/>
    <property type="molecule type" value="Genomic_DNA"/>
</dbReference>
<organism evidence="3 4">
    <name type="scientific">Methylocystis rosea</name>
    <dbReference type="NCBI Taxonomy" id="173366"/>
    <lineage>
        <taxon>Bacteria</taxon>
        <taxon>Pseudomonadati</taxon>
        <taxon>Pseudomonadota</taxon>
        <taxon>Alphaproteobacteria</taxon>
        <taxon>Hyphomicrobiales</taxon>
        <taxon>Methylocystaceae</taxon>
        <taxon>Methylocystis</taxon>
    </lineage>
</organism>
<keyword evidence="4" id="KW-1185">Reference proteome</keyword>
<feature type="region of interest" description="Disordered" evidence="1">
    <location>
        <begin position="31"/>
        <end position="105"/>
    </location>
</feature>
<feature type="chain" id="PRO_5046130035" evidence="2">
    <location>
        <begin position="28"/>
        <end position="198"/>
    </location>
</feature>
<dbReference type="Proteomes" id="UP000424673">
    <property type="component" value="Chromosome"/>
</dbReference>
<dbReference type="RefSeq" id="WP_109024478.1">
    <property type="nucleotide sequence ID" value="NZ_CP044328.1"/>
</dbReference>
<evidence type="ECO:0000313" key="3">
    <source>
        <dbReference type="EMBL" id="QGM94127.1"/>
    </source>
</evidence>
<feature type="compositionally biased region" description="Low complexity" evidence="1">
    <location>
        <begin position="78"/>
        <end position="93"/>
    </location>
</feature>
<dbReference type="Pfam" id="PF09539">
    <property type="entry name" value="DUF2385"/>
    <property type="match status" value="1"/>
</dbReference>
<evidence type="ECO:0000256" key="1">
    <source>
        <dbReference type="SAM" id="MobiDB-lite"/>
    </source>
</evidence>
<evidence type="ECO:0000313" key="4">
    <source>
        <dbReference type="Proteomes" id="UP000424673"/>
    </source>
</evidence>
<reference evidence="4" key="1">
    <citation type="submission" date="2019-09" db="EMBL/GenBank/DDBJ databases">
        <title>Isolation and complete genome sequencing of Methylocystis species.</title>
        <authorList>
            <person name="Rumah B.L."/>
            <person name="Stead C.E."/>
            <person name="Stevens B.C."/>
            <person name="Minton N.P."/>
            <person name="Grosse-Honebrink A."/>
            <person name="Zhang Y."/>
        </authorList>
    </citation>
    <scope>NUCLEOTIDE SEQUENCE [LARGE SCALE GENOMIC DNA]</scope>
    <source>
        <strain evidence="4">BRCS1</strain>
    </source>
</reference>
<dbReference type="InterPro" id="IPR012645">
    <property type="entry name" value="CHP02301"/>
</dbReference>
<feature type="compositionally biased region" description="Basic and acidic residues" evidence="1">
    <location>
        <begin position="53"/>
        <end position="65"/>
    </location>
</feature>
<feature type="signal peptide" evidence="2">
    <location>
        <begin position="1"/>
        <end position="27"/>
    </location>
</feature>
<dbReference type="NCBIfam" id="TIGR02301">
    <property type="entry name" value="TIGR02301 family protein"/>
    <property type="match status" value="1"/>
</dbReference>
<feature type="compositionally biased region" description="Polar residues" evidence="1">
    <location>
        <begin position="67"/>
        <end position="77"/>
    </location>
</feature>
<keyword evidence="2" id="KW-0732">Signal</keyword>
<accession>A0ABX6EI70</accession>
<proteinExistence type="predicted"/>
<name>A0ABX6EI70_9HYPH</name>
<gene>
    <name evidence="3" type="ORF">F7D13_08860</name>
</gene>
<protein>
    <submittedName>
        <fullName evidence="3">TIGR02301 family protein</fullName>
    </submittedName>
</protein>
<reference evidence="3 4" key="2">
    <citation type="journal article" date="2021" name="AMB Express">
        <title>Isolation and characterisation of Methylocystis spp. for poly-3-hydroxybutyrate production using waste methane feedstocks.</title>
        <authorList>
            <person name="Rumah B.L."/>
            <person name="Stead C.E."/>
            <person name="Claxton Stevens B.H."/>
            <person name="Minton N.P."/>
            <person name="Grosse-Honebrink A."/>
            <person name="Zhang Y."/>
        </authorList>
    </citation>
    <scope>NUCLEOTIDE SEQUENCE [LARGE SCALE GENOMIC DNA]</scope>
    <source>
        <strain evidence="3 4">BRCS1</strain>
    </source>
</reference>
<evidence type="ECO:0000256" key="2">
    <source>
        <dbReference type="SAM" id="SignalP"/>
    </source>
</evidence>
<sequence>MTGQAKRATAALVVAAAAALFSAEAAAQDPFDFLFGGGYDGPRRARRAPSAPRRSERPPPRKRDGAAQTQTKGQNQQAPGAPAATGAPAAPSGPEGPPPPYDPQITRLSEVLGALAFLRDLCGSGDGEEWRGKMSALLDADAPSGARRQRLMASFNHGFRGYELTYRACTPNAKTVISRYLAEASRLTRDITYRYGNP</sequence>